<dbReference type="PANTHER" id="PTHR24068">
    <property type="entry name" value="UBIQUITIN-CONJUGATING ENZYME E2"/>
    <property type="match status" value="1"/>
</dbReference>
<gene>
    <name evidence="6" type="ORF">B4U80_07065</name>
</gene>
<dbReference type="Pfam" id="PF00179">
    <property type="entry name" value="UQ_con"/>
    <property type="match status" value="1"/>
</dbReference>
<keyword evidence="7" id="KW-1185">Reference proteome</keyword>
<evidence type="ECO:0000256" key="3">
    <source>
        <dbReference type="PROSITE-ProRule" id="PRU10133"/>
    </source>
</evidence>
<reference evidence="6 7" key="1">
    <citation type="journal article" date="2018" name="Gigascience">
        <title>Genomes of trombidid mites reveal novel predicted allergens and laterally-transferred genes associated with secondary metabolism.</title>
        <authorList>
            <person name="Dong X."/>
            <person name="Chaisiri K."/>
            <person name="Xia D."/>
            <person name="Armstrong S.D."/>
            <person name="Fang Y."/>
            <person name="Donnelly M.J."/>
            <person name="Kadowaki T."/>
            <person name="McGarry J.W."/>
            <person name="Darby A.C."/>
            <person name="Makepeace B.L."/>
        </authorList>
    </citation>
    <scope>NUCLEOTIDE SEQUENCE [LARGE SCALE GENOMIC DNA]</scope>
    <source>
        <strain evidence="6">UoL-UT</strain>
    </source>
</reference>
<evidence type="ECO:0000256" key="2">
    <source>
        <dbReference type="ARBA" id="ARBA00022786"/>
    </source>
</evidence>
<dbReference type="OrthoDB" id="9993688at2759"/>
<feature type="active site" description="Glycyl thioester intermediate" evidence="3">
    <location>
        <position position="92"/>
    </location>
</feature>
<accession>A0A443SGT2</accession>
<dbReference type="GO" id="GO:0005524">
    <property type="term" value="F:ATP binding"/>
    <property type="evidence" value="ECO:0007669"/>
    <property type="project" value="UniProtKB-UniRule"/>
</dbReference>
<protein>
    <submittedName>
        <fullName evidence="6">Ubiquitin-conjugating enzyme E2-22 kDa-like isoform X1</fullName>
    </submittedName>
</protein>
<dbReference type="InterPro" id="IPR016135">
    <property type="entry name" value="UBQ-conjugating_enzyme/RWD"/>
</dbReference>
<feature type="domain" description="UBC core" evidence="5">
    <location>
        <begin position="3"/>
        <end position="154"/>
    </location>
</feature>
<comment type="caution">
    <text evidence="6">The sequence shown here is derived from an EMBL/GenBank/DDBJ whole genome shotgun (WGS) entry which is preliminary data.</text>
</comment>
<organism evidence="6 7">
    <name type="scientific">Leptotrombidium deliense</name>
    <dbReference type="NCBI Taxonomy" id="299467"/>
    <lineage>
        <taxon>Eukaryota</taxon>
        <taxon>Metazoa</taxon>
        <taxon>Ecdysozoa</taxon>
        <taxon>Arthropoda</taxon>
        <taxon>Chelicerata</taxon>
        <taxon>Arachnida</taxon>
        <taxon>Acari</taxon>
        <taxon>Acariformes</taxon>
        <taxon>Trombidiformes</taxon>
        <taxon>Prostigmata</taxon>
        <taxon>Anystina</taxon>
        <taxon>Parasitengona</taxon>
        <taxon>Trombiculoidea</taxon>
        <taxon>Trombiculidae</taxon>
        <taxon>Leptotrombidium</taxon>
    </lineage>
</organism>
<dbReference type="PROSITE" id="PS00183">
    <property type="entry name" value="UBC_1"/>
    <property type="match status" value="1"/>
</dbReference>
<dbReference type="PROSITE" id="PS50127">
    <property type="entry name" value="UBC_2"/>
    <property type="match status" value="1"/>
</dbReference>
<dbReference type="InterPro" id="IPR000608">
    <property type="entry name" value="UBC"/>
</dbReference>
<evidence type="ECO:0000256" key="4">
    <source>
        <dbReference type="RuleBase" id="RU362109"/>
    </source>
</evidence>
<dbReference type="SMART" id="SM00212">
    <property type="entry name" value="UBCc"/>
    <property type="match status" value="1"/>
</dbReference>
<dbReference type="CDD" id="cd23800">
    <property type="entry name" value="UBCc_UBE2K"/>
    <property type="match status" value="1"/>
</dbReference>
<dbReference type="AlphaFoldDB" id="A0A443SGT2"/>
<evidence type="ECO:0000259" key="5">
    <source>
        <dbReference type="PROSITE" id="PS50127"/>
    </source>
</evidence>
<keyword evidence="2 4" id="KW-0833">Ubl conjugation pathway</keyword>
<dbReference type="Gene3D" id="3.10.110.10">
    <property type="entry name" value="Ubiquitin Conjugating Enzyme"/>
    <property type="match status" value="1"/>
</dbReference>
<keyword evidence="1" id="KW-0808">Transferase</keyword>
<evidence type="ECO:0000313" key="7">
    <source>
        <dbReference type="Proteomes" id="UP000288716"/>
    </source>
</evidence>
<dbReference type="InterPro" id="IPR023313">
    <property type="entry name" value="UBQ-conjugating_AS"/>
</dbReference>
<dbReference type="Proteomes" id="UP000288716">
    <property type="component" value="Unassembled WGS sequence"/>
</dbReference>
<name>A0A443SGT2_9ACAR</name>
<proteinExistence type="inferred from homology"/>
<evidence type="ECO:0000256" key="1">
    <source>
        <dbReference type="ARBA" id="ARBA00022679"/>
    </source>
</evidence>
<comment type="similarity">
    <text evidence="4">Belongs to the ubiquitin-conjugating enzyme family.</text>
</comment>
<evidence type="ECO:0000313" key="6">
    <source>
        <dbReference type="EMBL" id="RWS26731.1"/>
    </source>
</evidence>
<dbReference type="STRING" id="299467.A0A443SGT2"/>
<dbReference type="SUPFAM" id="SSF54495">
    <property type="entry name" value="UBC-like"/>
    <property type="match status" value="1"/>
</dbReference>
<keyword evidence="4" id="KW-0067">ATP-binding</keyword>
<keyword evidence="4" id="KW-0547">Nucleotide-binding</keyword>
<dbReference type="GO" id="GO:0016740">
    <property type="term" value="F:transferase activity"/>
    <property type="evidence" value="ECO:0007669"/>
    <property type="project" value="UniProtKB-KW"/>
</dbReference>
<sequence length="210" mass="23920">MTTATKRIKKELRAYDLQRITSRNDTFTIEIIGSNVLRLKGSLTGPPDSPYQGGRFFVDIDVVETYPFHPPKVKFLTHVWHPNVSSVTGAICLDILKDKWEASMSIESILVSLQVLLQDPRPQDPQDAAVAAQYLKQNEEYKKTAAYWTAVYAMPLETGKNIRAQEQFKIYEERLKSLKHATNSKYPEEKMIGTLSSCEWNVQKAIALLK</sequence>
<dbReference type="VEuPathDB" id="VectorBase:LDEU005308"/>
<dbReference type="EMBL" id="NCKV01002515">
    <property type="protein sequence ID" value="RWS26731.1"/>
    <property type="molecule type" value="Genomic_DNA"/>
</dbReference>